<dbReference type="Pfam" id="PF09994">
    <property type="entry name" value="T6SS_Tle1-like_cat"/>
    <property type="match status" value="1"/>
</dbReference>
<evidence type="ECO:0000259" key="1">
    <source>
        <dbReference type="Pfam" id="PF09994"/>
    </source>
</evidence>
<evidence type="ECO:0000313" key="3">
    <source>
        <dbReference type="Proteomes" id="UP000469950"/>
    </source>
</evidence>
<dbReference type="InterPro" id="IPR021326">
    <property type="entry name" value="DUF2931"/>
</dbReference>
<evidence type="ECO:0000313" key="2">
    <source>
        <dbReference type="EMBL" id="KAE8545546.1"/>
    </source>
</evidence>
<organism evidence="2 3">
    <name type="scientific">Marinobacter nauticus</name>
    <name type="common">Marinobacter hydrocarbonoclasticus</name>
    <name type="synonym">Marinobacter aquaeolei</name>
    <dbReference type="NCBI Taxonomy" id="2743"/>
    <lineage>
        <taxon>Bacteria</taxon>
        <taxon>Pseudomonadati</taxon>
        <taxon>Pseudomonadota</taxon>
        <taxon>Gammaproteobacteria</taxon>
        <taxon>Pseudomonadales</taxon>
        <taxon>Marinobacteraceae</taxon>
        <taxon>Marinobacter</taxon>
    </lineage>
</organism>
<dbReference type="EMBL" id="WBMP01000008">
    <property type="protein sequence ID" value="KAE8545546.1"/>
    <property type="molecule type" value="Genomic_DNA"/>
</dbReference>
<protein>
    <recommendedName>
        <fullName evidence="1">T6SS Phospholipase effector Tle1-like catalytic domain-containing protein</fullName>
    </recommendedName>
</protein>
<dbReference type="PANTHER" id="PTHR33840">
    <property type="match status" value="1"/>
</dbReference>
<dbReference type="PANTHER" id="PTHR33840:SF1">
    <property type="entry name" value="TLE1 PHOSPHOLIPASE DOMAIN-CONTAINING PROTEIN"/>
    <property type="match status" value="1"/>
</dbReference>
<dbReference type="Proteomes" id="UP000469950">
    <property type="component" value="Unassembled WGS sequence"/>
</dbReference>
<proteinExistence type="predicted"/>
<dbReference type="RefSeq" id="WP_227548895.1">
    <property type="nucleotide sequence ID" value="NZ_WBMP01000008.1"/>
</dbReference>
<gene>
    <name evidence="2" type="ORF">F6453_2144</name>
</gene>
<accession>A0A833JS48</accession>
<reference evidence="2 3" key="1">
    <citation type="submission" date="2019-10" db="EMBL/GenBank/DDBJ databases">
        <title>Draft genome sequence of Marinobacter hydrocarbonoclasticus NCT7M from the microbiome of the marine copepod.</title>
        <authorList>
            <person name="Nuttall R."/>
            <person name="Sharma G."/>
            <person name="Moisander P."/>
        </authorList>
    </citation>
    <scope>NUCLEOTIDE SEQUENCE [LARGE SCALE GENOMIC DNA]</scope>
    <source>
        <strain evidence="2 3">NCT7M</strain>
    </source>
</reference>
<feature type="domain" description="T6SS Phospholipase effector Tle1-like catalytic" evidence="1">
    <location>
        <begin position="178"/>
        <end position="276"/>
    </location>
</feature>
<dbReference type="Pfam" id="PF11153">
    <property type="entry name" value="DUF2931"/>
    <property type="match status" value="1"/>
</dbReference>
<sequence length="685" mass="76425">MNNAANTRAFVEQLEQECLIPYENNTIGREECERRMGLMLGDSYANAASNVAKLWDLYVEDEKEEEGTSTYRRKIYAPGAGTKTGEDDVMYSAATGMGEAGVIAQVDYAFSQLALRVKEVLQNLPADRLDKPIDKLTLDLFGFSRGAAAGRHTAHEINQGENGLLAQMLADSGILWPKTVEIRFVGLFDSVAAIVNLAAGDALAHNNRNHPVELYLDPGKVGQAVHLTAAHEHRRNFALNSLRSRDGSLPANFREISLPGVHSDIGGGYGDSQREDVLLSLRLQVPRDRLSRPDQTLQWDNLEAKRQQIEAAGWIGPYNLPVRQSEQLQAWPKDQGPEGPARLDIVTLRHEHPAQDGRVELVLRMLRQVRGEYSRVPLRLMHRLAVEQEVPLREVDPTDETVLIQGELEPILQQILEQVVQGNDAPSLTTEHENLLLQRYIHYSAHYNAIETMVAGLPAKLQGFLSQCTSTFRRAPGVSTDRGRLMIQKILAMGVMAIALLGSGCSAWSKADDTLWMVRIAAPQHYEVWVTDMFLEKSGERSWRQPIGTVGCCWKGARGPTGPGGRADPFPELILVNWFSYAEQKYYTKIIQVPEDLLDRMREPATYVTQVDVRSGPRNLLTIGLAPGGTVVVWISNQIGNEIEVMRMQATELPGDPSRFTERTKGYLERNGDYLREHGIPTEGW</sequence>
<comment type="caution">
    <text evidence="2">The sequence shown here is derived from an EMBL/GenBank/DDBJ whole genome shotgun (WGS) entry which is preliminary data.</text>
</comment>
<name>A0A833JS48_MARNT</name>
<dbReference type="AlphaFoldDB" id="A0A833JS48"/>
<dbReference type="InterPro" id="IPR018712">
    <property type="entry name" value="Tle1-like_cat"/>
</dbReference>